<organism evidence="1 2">
    <name type="scientific">Turicibacter faecis</name>
    <dbReference type="NCBI Taxonomy" id="2963365"/>
    <lineage>
        <taxon>Bacteria</taxon>
        <taxon>Bacillati</taxon>
        <taxon>Bacillota</taxon>
        <taxon>Erysipelotrichia</taxon>
        <taxon>Erysipelotrichales</taxon>
        <taxon>Turicibacteraceae</taxon>
        <taxon>Turicibacter</taxon>
    </lineage>
</organism>
<sequence length="134" mass="15733">MKKLWRYKLFIFLFSLAIIGVNLVPRCVEVYRYKLNAEVSFVNDDLRGALLSYKKAYAQIPLSSLKREMEIIERVMISKSQFTQGQEAEKNQDFEMAYYYYSKVDKIDSARYACAQHKLLDLSNKGTSNFRENS</sequence>
<name>A0ABM8IR23_9FIRM</name>
<reference evidence="1" key="1">
    <citation type="journal article" date="2024" name="Int. J. Syst. Evol. Microbiol.">
        <title>Turicibacter faecis sp. nov., isolated from faeces of heart failure mouse model.</title>
        <authorList>
            <person name="Imamura Y."/>
            <person name="Motooka D."/>
            <person name="Nakajima Y."/>
            <person name="Ito S."/>
            <person name="Kitakaze M."/>
            <person name="Iida T."/>
            <person name="Nakamura S."/>
        </authorList>
    </citation>
    <scope>NUCLEOTIDE SEQUENCE</scope>
    <source>
        <strain evidence="1">TC023</strain>
    </source>
</reference>
<protein>
    <submittedName>
        <fullName evidence="1">Uncharacterized protein</fullName>
    </submittedName>
</protein>
<accession>A0ABM8IR23</accession>
<gene>
    <name evidence="1" type="ORF">T23_19710</name>
</gene>
<dbReference type="EMBL" id="AP028127">
    <property type="protein sequence ID" value="BEH91869.1"/>
    <property type="molecule type" value="Genomic_DNA"/>
</dbReference>
<dbReference type="RefSeq" id="WP_161832577.1">
    <property type="nucleotide sequence ID" value="NZ_AP028127.1"/>
</dbReference>
<evidence type="ECO:0000313" key="2">
    <source>
        <dbReference type="Proteomes" id="UP001432099"/>
    </source>
</evidence>
<dbReference type="Proteomes" id="UP001432099">
    <property type="component" value="Chromosome"/>
</dbReference>
<proteinExistence type="predicted"/>
<keyword evidence="2" id="KW-1185">Reference proteome</keyword>
<evidence type="ECO:0000313" key="1">
    <source>
        <dbReference type="EMBL" id="BEH91869.1"/>
    </source>
</evidence>